<comment type="caution">
    <text evidence="1">The sequence shown here is derived from an EMBL/GenBank/DDBJ whole genome shotgun (WGS) entry which is preliminary data.</text>
</comment>
<sequence>MWTSITTSLAVTGADLDASAVESVLGFARPAAERTTGLSVHHGPGWWALTVDEALSSELEGQVTALAGLVGEHLTGIGALTAAGRLVQVAVSGTVDRGGPLTLSPEAATRLAALGLPVSFTTLTPDNAPSEDPLDWLS</sequence>
<keyword evidence="2" id="KW-1185">Reference proteome</keyword>
<organism evidence="1 2">
    <name type="scientific">Streptomyces roseoviridis</name>
    <dbReference type="NCBI Taxonomy" id="67361"/>
    <lineage>
        <taxon>Bacteria</taxon>
        <taxon>Bacillati</taxon>
        <taxon>Actinomycetota</taxon>
        <taxon>Actinomycetes</taxon>
        <taxon>Kitasatosporales</taxon>
        <taxon>Streptomycetaceae</taxon>
        <taxon>Streptomyces</taxon>
    </lineage>
</organism>
<dbReference type="EMBL" id="JBHMCT010000008">
    <property type="protein sequence ID" value="MFB9555334.1"/>
    <property type="molecule type" value="Genomic_DNA"/>
</dbReference>
<proteinExistence type="predicted"/>
<dbReference type="Proteomes" id="UP001589716">
    <property type="component" value="Unassembled WGS sequence"/>
</dbReference>
<reference evidence="1 2" key="1">
    <citation type="submission" date="2024-09" db="EMBL/GenBank/DDBJ databases">
        <authorList>
            <person name="Sun Q."/>
            <person name="Mori K."/>
        </authorList>
    </citation>
    <scope>NUCLEOTIDE SEQUENCE [LARGE SCALE GENOMIC DNA]</scope>
    <source>
        <strain evidence="1 2">JCM 4414</strain>
    </source>
</reference>
<evidence type="ECO:0008006" key="3">
    <source>
        <dbReference type="Google" id="ProtNLM"/>
    </source>
</evidence>
<gene>
    <name evidence="1" type="ORF">ACFFTP_14185</name>
</gene>
<protein>
    <recommendedName>
        <fullName evidence="3">DUF4279 domain-containing protein</fullName>
    </recommendedName>
</protein>
<dbReference type="RefSeq" id="WP_345488161.1">
    <property type="nucleotide sequence ID" value="NZ_BAAAWU010000001.1"/>
</dbReference>
<evidence type="ECO:0000313" key="2">
    <source>
        <dbReference type="Proteomes" id="UP001589716"/>
    </source>
</evidence>
<evidence type="ECO:0000313" key="1">
    <source>
        <dbReference type="EMBL" id="MFB9555334.1"/>
    </source>
</evidence>
<name>A0ABV5QPA9_9ACTN</name>
<accession>A0ABV5QPA9</accession>